<sequence>MADFFPDLLERFLGKAFLKGVCRKYHYGERQEVELRAVAEEMLPLMQREAFWESRESGSFNRKQKETAGAEYEDVIMSLGSSLDSLQESYHEKEQLSESYMLEALASELLLMGYGAYNRYVRGKRNWHVARYHFPGSEENFPLKMVPELLKGFQYQITCNTAFCIIPKKSVVFVAELTRDEQIQCESICAGCRNVQCPNRVERDFPKGGMLARVADMSLNYGYSRIFGKL</sequence>
<dbReference type="InterPro" id="IPR037010">
    <property type="entry name" value="VitB12-dep_Met_synth_activ_sf"/>
</dbReference>
<accession>A0A9X5BGG5</accession>
<reference evidence="1" key="1">
    <citation type="submission" date="2018-09" db="EMBL/GenBank/DDBJ databases">
        <title>Murine metabolic-syndrome-specific gut microbial biobank.</title>
        <authorList>
            <person name="Liu C."/>
        </authorList>
    </citation>
    <scope>NUCLEOTIDE SEQUENCE</scope>
    <source>
        <strain evidence="1">D42-62</strain>
    </source>
</reference>
<organism evidence="1 2">
    <name type="scientific">Parablautia muri</name>
    <dbReference type="NCBI Taxonomy" id="2320879"/>
    <lineage>
        <taxon>Bacteria</taxon>
        <taxon>Bacillati</taxon>
        <taxon>Bacillota</taxon>
        <taxon>Clostridia</taxon>
        <taxon>Lachnospirales</taxon>
        <taxon>Lachnospiraceae</taxon>
        <taxon>Parablautia</taxon>
    </lineage>
</organism>
<evidence type="ECO:0000313" key="1">
    <source>
        <dbReference type="EMBL" id="NBJ93351.1"/>
    </source>
</evidence>
<dbReference type="RefSeq" id="WP_129178911.1">
    <property type="nucleotide sequence ID" value="NZ_QZDT01000018.1"/>
</dbReference>
<gene>
    <name evidence="1" type="ORF">D5281_12295</name>
</gene>
<dbReference type="Gene3D" id="3.40.109.40">
    <property type="match status" value="1"/>
</dbReference>
<comment type="caution">
    <text evidence="1">The sequence shown here is derived from an EMBL/GenBank/DDBJ whole genome shotgun (WGS) entry which is preliminary data.</text>
</comment>
<dbReference type="AlphaFoldDB" id="A0A9X5BGG5"/>
<dbReference type="EMBL" id="QZDT01000018">
    <property type="protein sequence ID" value="NBJ93351.1"/>
    <property type="molecule type" value="Genomic_DNA"/>
</dbReference>
<protein>
    <submittedName>
        <fullName evidence="1">Uncharacterized protein</fullName>
    </submittedName>
</protein>
<evidence type="ECO:0000313" key="2">
    <source>
        <dbReference type="Proteomes" id="UP001154420"/>
    </source>
</evidence>
<keyword evidence="2" id="KW-1185">Reference proteome</keyword>
<dbReference type="Proteomes" id="UP001154420">
    <property type="component" value="Unassembled WGS sequence"/>
</dbReference>
<name>A0A9X5BGG5_9FIRM</name>
<dbReference type="GO" id="GO:0008705">
    <property type="term" value="F:methionine synthase activity"/>
    <property type="evidence" value="ECO:0007669"/>
    <property type="project" value="InterPro"/>
</dbReference>
<dbReference type="SUPFAM" id="SSF56507">
    <property type="entry name" value="Methionine synthase activation domain-like"/>
    <property type="match status" value="1"/>
</dbReference>
<proteinExistence type="predicted"/>
<dbReference type="OrthoDB" id="2068328at2"/>